<name>A0ACB5U5M9_CANBO</name>
<dbReference type="EMBL" id="BSXV01005260">
    <property type="protein sequence ID" value="GMF01963.1"/>
    <property type="molecule type" value="Genomic_DNA"/>
</dbReference>
<dbReference type="Proteomes" id="UP001165101">
    <property type="component" value="Unassembled WGS sequence"/>
</dbReference>
<evidence type="ECO:0000313" key="2">
    <source>
        <dbReference type="Proteomes" id="UP001165101"/>
    </source>
</evidence>
<organism evidence="1 2">
    <name type="scientific">Candida boidinii</name>
    <name type="common">Yeast</name>
    <dbReference type="NCBI Taxonomy" id="5477"/>
    <lineage>
        <taxon>Eukaryota</taxon>
        <taxon>Fungi</taxon>
        <taxon>Dikarya</taxon>
        <taxon>Ascomycota</taxon>
        <taxon>Saccharomycotina</taxon>
        <taxon>Pichiomycetes</taxon>
        <taxon>Pichiales</taxon>
        <taxon>Pichiaceae</taxon>
        <taxon>Ogataea</taxon>
        <taxon>Ogataea/Candida clade</taxon>
    </lineage>
</organism>
<accession>A0ACB5U5M9</accession>
<protein>
    <submittedName>
        <fullName evidence="1">Unnamed protein product</fullName>
    </submittedName>
</protein>
<comment type="caution">
    <text evidence="1">The sequence shown here is derived from an EMBL/GenBank/DDBJ whole genome shotgun (WGS) entry which is preliminary data.</text>
</comment>
<keyword evidence="2" id="KW-1185">Reference proteome</keyword>
<sequence length="261" mass="29746">MSYYPPVDNVPVSNNSVSNKKFQIYKHSQSSNHSRALHNGSVSSRSTNKIDFNAINSINLPPLPSMENQTSNFYKNSTGISESYKNAVKDSNYSHSKFDSFKNDNNNKNDEISSSILPPLSELDGDDPTTTNNNNNMSNRNTWYTKINDYAKGFFPKNMTNYTDIFGVATPQPELSPQNIPNPNPITYQKKHTSLSHFDDLEDSFHNVSSNDVFTGFSDDDEEDDDAYYQHKQKNLNSKKNPINFNNNNNAYISPYRYITR</sequence>
<evidence type="ECO:0000313" key="1">
    <source>
        <dbReference type="EMBL" id="GMF01963.1"/>
    </source>
</evidence>
<reference evidence="1" key="1">
    <citation type="submission" date="2023-04" db="EMBL/GenBank/DDBJ databases">
        <title>Candida boidinii NBRC 1967.</title>
        <authorList>
            <person name="Ichikawa N."/>
            <person name="Sato H."/>
            <person name="Tonouchi N."/>
        </authorList>
    </citation>
    <scope>NUCLEOTIDE SEQUENCE</scope>
    <source>
        <strain evidence="1">NBRC 1967</strain>
    </source>
</reference>
<proteinExistence type="predicted"/>
<gene>
    <name evidence="1" type="ORF">Cboi01_000600300</name>
</gene>